<dbReference type="GeneID" id="33043719"/>
<evidence type="ECO:0000313" key="2">
    <source>
        <dbReference type="EMBL" id="SJK86535.1"/>
    </source>
</evidence>
<protein>
    <submittedName>
        <fullName evidence="2">Uncharacterized protein</fullName>
    </submittedName>
</protein>
<accession>A0A1R4AC58</accession>
<dbReference type="RefSeq" id="XP_021338682.1">
    <property type="nucleotide sequence ID" value="XM_021482130.1"/>
</dbReference>
<dbReference type="EMBL" id="LN871598">
    <property type="protein sequence ID" value="SJK86535.1"/>
    <property type="molecule type" value="Genomic_DNA"/>
</dbReference>
<name>A0A1R4AC58_BABMR</name>
<reference evidence="2 3" key="3">
    <citation type="journal article" date="2016" name="Sci. Rep.">
        <title>Genome-wide diversity and gene expression profiling of Babesia microti isolates identify polymorphic genes that mediate host-pathogen interactions.</title>
        <authorList>
            <person name="Silva J.C."/>
            <person name="Cornillot E."/>
            <person name="McCracken C."/>
            <person name="Usmani-Brown S."/>
            <person name="Dwivedi A."/>
            <person name="Ifeonu O.O."/>
            <person name="Crabtree J."/>
            <person name="Gotia H.T."/>
            <person name="Virji A.Z."/>
            <person name="Reynes C."/>
            <person name="Colinge J."/>
            <person name="Kumar V."/>
            <person name="Lawres L."/>
            <person name="Pazzi J.E."/>
            <person name="Pablo J.V."/>
            <person name="Hung C."/>
            <person name="Brancato J."/>
            <person name="Kumari P."/>
            <person name="Orvis J."/>
            <person name="Tretina K."/>
            <person name="Chibucos M."/>
            <person name="Ott S."/>
            <person name="Sadzewicz L."/>
            <person name="Sengamalay N."/>
            <person name="Shetty A.C."/>
            <person name="Su Q."/>
            <person name="Tallon L."/>
            <person name="Fraser C.M."/>
            <person name="Frutos R."/>
            <person name="Molina D.M."/>
            <person name="Krause P.J."/>
            <person name="Ben Mamoun C."/>
        </authorList>
    </citation>
    <scope>NUCLEOTIDE SEQUENCE [LARGE SCALE GENOMIC DNA]</scope>
    <source>
        <strain evidence="2 3">RI</strain>
    </source>
</reference>
<dbReference type="AlphaFoldDB" id="A0A1R4AC58"/>
<keyword evidence="3" id="KW-1185">Reference proteome</keyword>
<feature type="compositionally biased region" description="Low complexity" evidence="1">
    <location>
        <begin position="134"/>
        <end position="150"/>
    </location>
</feature>
<reference evidence="2 3" key="1">
    <citation type="journal article" date="2012" name="Nucleic Acids Res.">
        <title>Sequencing of the smallest Apicomplexan genome from the human pathogen Babesia microti.</title>
        <authorList>
            <person name="Cornillot E."/>
            <person name="Hadj-Kaddour K."/>
            <person name="Dassouli A."/>
            <person name="Noel B."/>
            <person name="Ranwez V."/>
            <person name="Vacherie B."/>
            <person name="Augagneur Y."/>
            <person name="Bres V."/>
            <person name="Duclos A."/>
            <person name="Randazzo S."/>
            <person name="Carcy B."/>
            <person name="Debierre-Grockiego F."/>
            <person name="Delbecq S."/>
            <person name="Moubri-Menage K."/>
            <person name="Shams-Eldin H."/>
            <person name="Usmani-Brown S."/>
            <person name="Bringaud F."/>
            <person name="Wincker P."/>
            <person name="Vivares C.P."/>
            <person name="Schwarz R.T."/>
            <person name="Schetters T.P."/>
            <person name="Krause P.J."/>
            <person name="Gorenflot A."/>
            <person name="Berry V."/>
            <person name="Barbe V."/>
            <person name="Ben Mamoun C."/>
        </authorList>
    </citation>
    <scope>NUCLEOTIDE SEQUENCE [LARGE SCALE GENOMIC DNA]</scope>
    <source>
        <strain evidence="2 3">RI</strain>
    </source>
</reference>
<evidence type="ECO:0000256" key="1">
    <source>
        <dbReference type="SAM" id="MobiDB-lite"/>
    </source>
</evidence>
<evidence type="ECO:0000313" key="3">
    <source>
        <dbReference type="Proteomes" id="UP000002899"/>
    </source>
</evidence>
<organism evidence="2 3">
    <name type="scientific">Babesia microti (strain RI)</name>
    <dbReference type="NCBI Taxonomy" id="1133968"/>
    <lineage>
        <taxon>Eukaryota</taxon>
        <taxon>Sar</taxon>
        <taxon>Alveolata</taxon>
        <taxon>Apicomplexa</taxon>
        <taxon>Aconoidasida</taxon>
        <taxon>Piroplasmida</taxon>
        <taxon>Babesiidae</taxon>
        <taxon>Babesia</taxon>
    </lineage>
</organism>
<dbReference type="VEuPathDB" id="PiroplasmaDB:BMR1_03g03046"/>
<proteinExistence type="predicted"/>
<feature type="region of interest" description="Disordered" evidence="1">
    <location>
        <begin position="124"/>
        <end position="161"/>
    </location>
</feature>
<sequence>MGMTSNFSDEKSQKLYDHYTKNSPQKLEIEMSKLYDIPLESCRPKGCENDQKASNRRVFIKGRVKNLCKVFQEKMDMLEKTLPESKKNALINQIHGTVIRIQKKVDCEDTTPKSIVKSTKIANSSVNSDYKSPKSTSNKSVASQSSNSVTPKADTTFKPAVNTNATNTNKYGIKKTSIVNNGDFLFTNSVTPKSVNKMVKNFNDKTTKNTGYNHVISSEFTTPKSSHIHGLKYCKDNITDIGNKIVNEHNGIKQSVPTPKKTMMTINGPEIVFSGSVTNNKITNITNDNIETSNNNKVLDITPVLEPENTTNEVKLESTVPMQAKKEVNEKLGNASLGNLTSNNVEQMKSTKFSSQQEIHALPEESIPDPTIGPSENVVNNDISSVIDNIMNDQTNCLVSTPGYNSRYDISPISDGNIFEDLLRELDEMIINQVDEEAEFNLSDDEDQFSNNTSINHQFAWFFKAVSNHVLSKPDNDDIDEGTKEQLDWFLA</sequence>
<dbReference type="KEGG" id="bmic:BMR1_03g03046"/>
<reference evidence="2 3" key="2">
    <citation type="journal article" date="2013" name="PLoS ONE">
        <title>Whole genome mapping and re-organization of the nuclear and mitochondrial genomes of Babesia microti isolates.</title>
        <authorList>
            <person name="Cornillot E."/>
            <person name="Dassouli A."/>
            <person name="Garg A."/>
            <person name="Pachikara N."/>
            <person name="Randazzo S."/>
            <person name="Depoix D."/>
            <person name="Carcy B."/>
            <person name="Delbecq S."/>
            <person name="Frutos R."/>
            <person name="Silva J.C."/>
            <person name="Sutton R."/>
            <person name="Krause P.J."/>
            <person name="Mamoun C.B."/>
        </authorList>
    </citation>
    <scope>NUCLEOTIDE SEQUENCE [LARGE SCALE GENOMIC DNA]</scope>
    <source>
        <strain evidence="2 3">RI</strain>
    </source>
</reference>
<dbReference type="Proteomes" id="UP000002899">
    <property type="component" value="Chromosome III"/>
</dbReference>